<dbReference type="EMBL" id="CP036262">
    <property type="protein sequence ID" value="QDS95213.1"/>
    <property type="molecule type" value="Genomic_DNA"/>
</dbReference>
<dbReference type="KEGG" id="rml:FF011L_40060"/>
<dbReference type="GO" id="GO:0004674">
    <property type="term" value="F:protein serine/threonine kinase activity"/>
    <property type="evidence" value="ECO:0007669"/>
    <property type="project" value="UniProtKB-EC"/>
</dbReference>
<keyword evidence="4" id="KW-0067">ATP-binding</keyword>
<dbReference type="GO" id="GO:0005524">
    <property type="term" value="F:ATP binding"/>
    <property type="evidence" value="ECO:0007669"/>
    <property type="project" value="UniProtKB-KW"/>
</dbReference>
<gene>
    <name evidence="7" type="primary">prkC_9</name>
    <name evidence="7" type="ORF">FF011L_40060</name>
</gene>
<sequence>MPFRLTEPAVPTMHTNSQQTMQTQQASLPRTVGIWRLVSSLHQGPWTELFLAQPADAVGSPRCDYVLKIARQTTQGQAEGSLQVRAEAAAASDASHPNLVPVLDACLSASLPYCVMPRIEGDTLEFRLQNQPSQALPVGLWWCRQAAQALLALHSAGWLHRDVKPSNVMVSDRGHVTLIDLGFATQQTMLGDPVFRGTPAYAAPEIVAGKGPLTAAADIFSLGKIMEQLIDDEGRPEQVSQLIGQLLSPRPQDRPTASKVVDQLLKLEIETLGRHILPSSRAA</sequence>
<evidence type="ECO:0000313" key="7">
    <source>
        <dbReference type="EMBL" id="QDS95213.1"/>
    </source>
</evidence>
<reference evidence="7 8" key="1">
    <citation type="submission" date="2019-02" db="EMBL/GenBank/DDBJ databases">
        <title>Deep-cultivation of Planctomycetes and their phenomic and genomic characterization uncovers novel biology.</title>
        <authorList>
            <person name="Wiegand S."/>
            <person name="Jogler M."/>
            <person name="Boedeker C."/>
            <person name="Pinto D."/>
            <person name="Vollmers J."/>
            <person name="Rivas-Marin E."/>
            <person name="Kohn T."/>
            <person name="Peeters S.H."/>
            <person name="Heuer A."/>
            <person name="Rast P."/>
            <person name="Oberbeckmann S."/>
            <person name="Bunk B."/>
            <person name="Jeske O."/>
            <person name="Meyerdierks A."/>
            <person name="Storesund J.E."/>
            <person name="Kallscheuer N."/>
            <person name="Luecker S."/>
            <person name="Lage O.M."/>
            <person name="Pohl T."/>
            <person name="Merkel B.J."/>
            <person name="Hornburger P."/>
            <person name="Mueller R.-W."/>
            <person name="Bruemmer F."/>
            <person name="Labrenz M."/>
            <person name="Spormann A.M."/>
            <person name="Op den Camp H."/>
            <person name="Overmann J."/>
            <person name="Amann R."/>
            <person name="Jetten M.S.M."/>
            <person name="Mascher T."/>
            <person name="Medema M.H."/>
            <person name="Devos D.P."/>
            <person name="Kaster A.-K."/>
            <person name="Ovreas L."/>
            <person name="Rohde M."/>
            <person name="Galperin M.Y."/>
            <person name="Jogler C."/>
        </authorList>
    </citation>
    <scope>NUCLEOTIDE SEQUENCE [LARGE SCALE GENOMIC DNA]</scope>
    <source>
        <strain evidence="7 8">FF011L</strain>
    </source>
</reference>
<evidence type="ECO:0000259" key="6">
    <source>
        <dbReference type="PROSITE" id="PS50011"/>
    </source>
</evidence>
<organism evidence="7 8">
    <name type="scientific">Roseimaritima multifibrata</name>
    <dbReference type="NCBI Taxonomy" id="1930274"/>
    <lineage>
        <taxon>Bacteria</taxon>
        <taxon>Pseudomonadati</taxon>
        <taxon>Planctomycetota</taxon>
        <taxon>Planctomycetia</taxon>
        <taxon>Pirellulales</taxon>
        <taxon>Pirellulaceae</taxon>
        <taxon>Roseimaritima</taxon>
    </lineage>
</organism>
<dbReference type="InterPro" id="IPR011009">
    <property type="entry name" value="Kinase-like_dom_sf"/>
</dbReference>
<dbReference type="InterPro" id="IPR000719">
    <property type="entry name" value="Prot_kinase_dom"/>
</dbReference>
<dbReference type="RefSeq" id="WP_246109501.1">
    <property type="nucleotide sequence ID" value="NZ_CP036262.1"/>
</dbReference>
<dbReference type="SMART" id="SM00220">
    <property type="entry name" value="S_TKc"/>
    <property type="match status" value="1"/>
</dbReference>
<keyword evidence="2" id="KW-0547">Nucleotide-binding</keyword>
<accession>A0A517MK14</accession>
<keyword evidence="3 7" id="KW-0418">Kinase</keyword>
<keyword evidence="8" id="KW-1185">Reference proteome</keyword>
<dbReference type="SUPFAM" id="SSF56112">
    <property type="entry name" value="Protein kinase-like (PK-like)"/>
    <property type="match status" value="1"/>
</dbReference>
<feature type="region of interest" description="Disordered" evidence="5">
    <location>
        <begin position="1"/>
        <end position="25"/>
    </location>
</feature>
<dbReference type="AlphaFoldDB" id="A0A517MK14"/>
<evidence type="ECO:0000256" key="2">
    <source>
        <dbReference type="ARBA" id="ARBA00022741"/>
    </source>
</evidence>
<proteinExistence type="predicted"/>
<feature type="compositionally biased region" description="Polar residues" evidence="5">
    <location>
        <begin position="13"/>
        <end position="25"/>
    </location>
</feature>
<dbReference type="PROSITE" id="PS50011">
    <property type="entry name" value="PROTEIN_KINASE_DOM"/>
    <property type="match status" value="1"/>
</dbReference>
<evidence type="ECO:0000256" key="4">
    <source>
        <dbReference type="ARBA" id="ARBA00022840"/>
    </source>
</evidence>
<feature type="domain" description="Protein kinase" evidence="6">
    <location>
        <begin position="35"/>
        <end position="283"/>
    </location>
</feature>
<evidence type="ECO:0000256" key="5">
    <source>
        <dbReference type="SAM" id="MobiDB-lite"/>
    </source>
</evidence>
<evidence type="ECO:0000313" key="8">
    <source>
        <dbReference type="Proteomes" id="UP000320672"/>
    </source>
</evidence>
<protein>
    <submittedName>
        <fullName evidence="7">Serine/threonine-protein kinase PrkC</fullName>
        <ecNumber evidence="7">2.7.11.1</ecNumber>
    </submittedName>
</protein>
<dbReference type="Proteomes" id="UP000320672">
    <property type="component" value="Chromosome"/>
</dbReference>
<dbReference type="Gene3D" id="1.10.510.10">
    <property type="entry name" value="Transferase(Phosphotransferase) domain 1"/>
    <property type="match status" value="1"/>
</dbReference>
<keyword evidence="1 7" id="KW-0808">Transferase</keyword>
<dbReference type="Pfam" id="PF00069">
    <property type="entry name" value="Pkinase"/>
    <property type="match status" value="1"/>
</dbReference>
<dbReference type="EC" id="2.7.11.1" evidence="7"/>
<evidence type="ECO:0000256" key="1">
    <source>
        <dbReference type="ARBA" id="ARBA00022679"/>
    </source>
</evidence>
<dbReference type="PANTHER" id="PTHR43289:SF6">
    <property type="entry name" value="SERINE_THREONINE-PROTEIN KINASE NEKL-3"/>
    <property type="match status" value="1"/>
</dbReference>
<evidence type="ECO:0000256" key="3">
    <source>
        <dbReference type="ARBA" id="ARBA00022777"/>
    </source>
</evidence>
<dbReference type="PANTHER" id="PTHR43289">
    <property type="entry name" value="MITOGEN-ACTIVATED PROTEIN KINASE KINASE KINASE 20-RELATED"/>
    <property type="match status" value="1"/>
</dbReference>
<name>A0A517MK14_9BACT</name>